<dbReference type="InterPro" id="IPR014882">
    <property type="entry name" value="CathepsinC_exc"/>
</dbReference>
<evidence type="ECO:0000256" key="6">
    <source>
        <dbReference type="ARBA" id="ARBA00029762"/>
    </source>
</evidence>
<name>A0A0G4HKI4_9ALVE</name>
<dbReference type="SUPFAM" id="SSF75001">
    <property type="entry name" value="Dipeptidyl peptidase I (cathepsin C), exclusion domain"/>
    <property type="match status" value="1"/>
</dbReference>
<dbReference type="Pfam" id="PF00112">
    <property type="entry name" value="Peptidase_C1"/>
    <property type="match status" value="1"/>
</dbReference>
<dbReference type="PROSITE" id="PS00639">
    <property type="entry name" value="THIOL_PROTEASE_HIS"/>
    <property type="match status" value="1"/>
</dbReference>
<dbReference type="EMBL" id="CDMZ01002958">
    <property type="protein sequence ID" value="CEM44568.1"/>
    <property type="molecule type" value="Genomic_DNA"/>
</dbReference>
<evidence type="ECO:0000259" key="11">
    <source>
        <dbReference type="SMART" id="SM00645"/>
    </source>
</evidence>
<dbReference type="InterPro" id="IPR000169">
    <property type="entry name" value="Pept_cys_AS"/>
</dbReference>
<evidence type="ECO:0000256" key="10">
    <source>
        <dbReference type="ARBA" id="ARBA00045556"/>
    </source>
</evidence>
<evidence type="ECO:0000256" key="4">
    <source>
        <dbReference type="ARBA" id="ARBA00014709"/>
    </source>
</evidence>
<protein>
    <recommendedName>
        <fullName evidence="4">Dipeptidyl peptidase 1</fullName>
    </recommendedName>
    <alternativeName>
        <fullName evidence="7">Cathepsin C</fullName>
    </alternativeName>
    <alternativeName>
        <fullName evidence="6">Cathepsin J</fullName>
    </alternativeName>
    <alternativeName>
        <fullName evidence="9">Dipeptidyl peptidase I</fullName>
    </alternativeName>
    <alternativeName>
        <fullName evidence="8">Dipeptidyl transferase</fullName>
    </alternativeName>
</protein>
<evidence type="ECO:0000256" key="1">
    <source>
        <dbReference type="ARBA" id="ARBA00001923"/>
    </source>
</evidence>
<comment type="similarity">
    <text evidence="2">Belongs to the peptidase C1 family.</text>
</comment>
<comment type="subunit">
    <text evidence="3">Tetramer of heterotrimers consisting of exclusion domain, heavy- and light chains.</text>
</comment>
<dbReference type="SUPFAM" id="SSF54001">
    <property type="entry name" value="Cysteine proteinases"/>
    <property type="match status" value="1"/>
</dbReference>
<evidence type="ECO:0000256" key="8">
    <source>
        <dbReference type="ARBA" id="ARBA00030778"/>
    </source>
</evidence>
<dbReference type="InterPro" id="IPR013128">
    <property type="entry name" value="Peptidase_C1A"/>
</dbReference>
<reference evidence="12" key="1">
    <citation type="submission" date="2014-11" db="EMBL/GenBank/DDBJ databases">
        <authorList>
            <person name="Otto D Thomas"/>
            <person name="Naeem Raeece"/>
        </authorList>
    </citation>
    <scope>NUCLEOTIDE SEQUENCE</scope>
</reference>
<evidence type="ECO:0000256" key="7">
    <source>
        <dbReference type="ARBA" id="ARBA00029779"/>
    </source>
</evidence>
<dbReference type="GO" id="GO:0008234">
    <property type="term" value="F:cysteine-type peptidase activity"/>
    <property type="evidence" value="ECO:0007669"/>
    <property type="project" value="InterPro"/>
</dbReference>
<comment type="cofactor">
    <cofactor evidence="1">
        <name>chloride</name>
        <dbReference type="ChEBI" id="CHEBI:17996"/>
    </cofactor>
</comment>
<dbReference type="InterPro" id="IPR036496">
    <property type="entry name" value="CathepsinC_exc_dom_sf"/>
</dbReference>
<dbReference type="AlphaFoldDB" id="A0A0G4HKI4"/>
<dbReference type="GO" id="GO:0006508">
    <property type="term" value="P:proteolysis"/>
    <property type="evidence" value="ECO:0007669"/>
    <property type="project" value="InterPro"/>
</dbReference>
<dbReference type="SMART" id="SM00645">
    <property type="entry name" value="Pept_C1"/>
    <property type="match status" value="1"/>
</dbReference>
<proteinExistence type="inferred from homology"/>
<sequence>MARIANPPVNFESSDTLNLKLTDEAYPNTATPLDALPSDVRPLFTGNSENWKFLAVKNAETGEIVGTWTTSFDEGLEVRMKDKVLYAFFKYQHSEGCPNPKDGDSEDSQGHVQCYTSHCGETQIGWHRTNGDLAPSEMNWGCWMGKKANANDEPHSYVMTSGDGKQASYNSRFAEVHNSQSSRSWTARTYQRFEEATQKELMNLIKGTGWTKKRVFDNRRGRQRKVLSPFPLEGSFLQRSESGVKIEIDAEGSVHHARHRHRKEDAYACETGTPESSTTDLPEDFSWVPTRHLHQNANPNVISESPIANQGNCGSCYAVASMYTLTARFQIALKRAQKDPSSMPALSSQSVLSCSFYNQGCDGGYPFLVGKHAREIGVPEEQCTQYRATNDVRCSLPAGNPLSEGQPLDSHCNMWYAKDYGYVGGFYQHCNEEMIMREVMQNGPVIVAVDAPDALYSYSSGILDAEADPHGMLCDSAEGTSFNGWEYTDHAVVIVGWGVDHMGSKIKLCSSIRISEEERQLKCLGDVSLA</sequence>
<evidence type="ECO:0000256" key="2">
    <source>
        <dbReference type="ARBA" id="ARBA00008455"/>
    </source>
</evidence>
<dbReference type="PROSITE" id="PS00139">
    <property type="entry name" value="THIOL_PROTEASE_CYS"/>
    <property type="match status" value="1"/>
</dbReference>
<comment type="function">
    <text evidence="10">Thiol protease. Has dipeptidylpeptidase activity. Active against a broad range of dipeptide substrates composed of both polar and hydrophobic amino acids. Proline cannot occupy the P1 position and arginine cannot occupy the P2 position of the substrate. Can act as both an exopeptidase and endopeptidase. Activates serine proteases such as elastase, cathepsin G and granzymes A and B.</text>
</comment>
<evidence type="ECO:0000313" key="12">
    <source>
        <dbReference type="EMBL" id="CEM44568.1"/>
    </source>
</evidence>
<dbReference type="Gene3D" id="2.40.128.80">
    <property type="entry name" value="Cathepsin C, exclusion domain"/>
    <property type="match status" value="1"/>
</dbReference>
<dbReference type="InterPro" id="IPR000668">
    <property type="entry name" value="Peptidase_C1A_C"/>
</dbReference>
<dbReference type="Gene3D" id="3.90.70.10">
    <property type="entry name" value="Cysteine proteinases"/>
    <property type="match status" value="1"/>
</dbReference>
<feature type="domain" description="Peptidase C1A papain C-terminal" evidence="11">
    <location>
        <begin position="295"/>
        <end position="513"/>
    </location>
</feature>
<organism evidence="12">
    <name type="scientific">Chromera velia CCMP2878</name>
    <dbReference type="NCBI Taxonomy" id="1169474"/>
    <lineage>
        <taxon>Eukaryota</taxon>
        <taxon>Sar</taxon>
        <taxon>Alveolata</taxon>
        <taxon>Colpodellida</taxon>
        <taxon>Chromeraceae</taxon>
        <taxon>Chromera</taxon>
    </lineage>
</organism>
<dbReference type="InterPro" id="IPR025660">
    <property type="entry name" value="Pept_his_AS"/>
</dbReference>
<evidence type="ECO:0000256" key="3">
    <source>
        <dbReference type="ARBA" id="ARBA00011610"/>
    </source>
</evidence>
<keyword evidence="5" id="KW-0865">Zymogen</keyword>
<accession>A0A0G4HKI4</accession>
<evidence type="ECO:0000256" key="9">
    <source>
        <dbReference type="ARBA" id="ARBA00032961"/>
    </source>
</evidence>
<gene>
    <name evidence="12" type="ORF">Cvel_7211</name>
</gene>
<dbReference type="PhylomeDB" id="A0A0G4HKI4"/>
<dbReference type="VEuPathDB" id="CryptoDB:Cvel_7211"/>
<dbReference type="Pfam" id="PF08773">
    <property type="entry name" value="CathepsinC_exc"/>
    <property type="match status" value="1"/>
</dbReference>
<dbReference type="InterPro" id="IPR038765">
    <property type="entry name" value="Papain-like_cys_pep_sf"/>
</dbReference>
<dbReference type="PANTHER" id="PTHR12411">
    <property type="entry name" value="CYSTEINE PROTEASE FAMILY C1-RELATED"/>
    <property type="match status" value="1"/>
</dbReference>
<evidence type="ECO:0000256" key="5">
    <source>
        <dbReference type="ARBA" id="ARBA00023145"/>
    </source>
</evidence>